<keyword evidence="1" id="KW-0812">Transmembrane</keyword>
<evidence type="ECO:0000313" key="3">
    <source>
        <dbReference type="Proteomes" id="UP000823891"/>
    </source>
</evidence>
<feature type="transmembrane region" description="Helical" evidence="1">
    <location>
        <begin position="39"/>
        <end position="63"/>
    </location>
</feature>
<evidence type="ECO:0000313" key="2">
    <source>
        <dbReference type="EMBL" id="HJC24745.1"/>
    </source>
</evidence>
<dbReference type="EMBL" id="DWWS01000047">
    <property type="protein sequence ID" value="HJC24745.1"/>
    <property type="molecule type" value="Genomic_DNA"/>
</dbReference>
<gene>
    <name evidence="2" type="ORF">H9761_13740</name>
</gene>
<reference evidence="2" key="1">
    <citation type="journal article" date="2021" name="PeerJ">
        <title>Extensive microbial diversity within the chicken gut microbiome revealed by metagenomics and culture.</title>
        <authorList>
            <person name="Gilroy R."/>
            <person name="Ravi A."/>
            <person name="Getino M."/>
            <person name="Pursley I."/>
            <person name="Horton D.L."/>
            <person name="Alikhan N.F."/>
            <person name="Baker D."/>
            <person name="Gharbi K."/>
            <person name="Hall N."/>
            <person name="Watson M."/>
            <person name="Adriaenssens E.M."/>
            <person name="Foster-Nyarko E."/>
            <person name="Jarju S."/>
            <person name="Secka A."/>
            <person name="Antonio M."/>
            <person name="Oren A."/>
            <person name="Chaudhuri R.R."/>
            <person name="La Ragione R."/>
            <person name="Hildebrand F."/>
            <person name="Pallen M.J."/>
        </authorList>
    </citation>
    <scope>NUCLEOTIDE SEQUENCE</scope>
    <source>
        <strain evidence="2">USAMLcec2-132</strain>
    </source>
</reference>
<proteinExistence type="predicted"/>
<accession>A0A9D2NIV8</accession>
<evidence type="ECO:0000256" key="1">
    <source>
        <dbReference type="SAM" id="Phobius"/>
    </source>
</evidence>
<keyword evidence="1" id="KW-0472">Membrane</keyword>
<feature type="transmembrane region" description="Helical" evidence="1">
    <location>
        <begin position="6"/>
        <end position="27"/>
    </location>
</feature>
<dbReference type="Proteomes" id="UP000823891">
    <property type="component" value="Unassembled WGS sequence"/>
</dbReference>
<feature type="transmembrane region" description="Helical" evidence="1">
    <location>
        <begin position="75"/>
        <end position="93"/>
    </location>
</feature>
<comment type="caution">
    <text evidence="2">The sequence shown here is derived from an EMBL/GenBank/DDBJ whole genome shotgun (WGS) entry which is preliminary data.</text>
</comment>
<reference evidence="2" key="2">
    <citation type="submission" date="2021-04" db="EMBL/GenBank/DDBJ databases">
        <authorList>
            <person name="Gilroy R."/>
        </authorList>
    </citation>
    <scope>NUCLEOTIDE SEQUENCE</scope>
    <source>
        <strain evidence="2">USAMLcec2-132</strain>
    </source>
</reference>
<organism evidence="2 3">
    <name type="scientific">Candidatus Eisenbergiella merdavium</name>
    <dbReference type="NCBI Taxonomy" id="2838551"/>
    <lineage>
        <taxon>Bacteria</taxon>
        <taxon>Bacillati</taxon>
        <taxon>Bacillota</taxon>
        <taxon>Clostridia</taxon>
        <taxon>Lachnospirales</taxon>
        <taxon>Lachnospiraceae</taxon>
        <taxon>Eisenbergiella</taxon>
    </lineage>
</organism>
<keyword evidence="1" id="KW-1133">Transmembrane helix</keyword>
<dbReference type="AlphaFoldDB" id="A0A9D2NIV8"/>
<sequence length="108" mass="11871">MALFFIRHTAGFFVQIYPCMLLCCLPFEEEDYRWGRRKTTAALTAGFAAASLLFGILMTVLLFCDLRTSQVAIANLYMAGAAALGAVFFYTAIRAESASVAALRQEPD</sequence>
<protein>
    <submittedName>
        <fullName evidence="2">Uncharacterized protein</fullName>
    </submittedName>
</protein>
<name>A0A9D2NIV8_9FIRM</name>